<dbReference type="EMBL" id="JELX01000873">
    <property type="protein sequence ID" value="KYF60726.1"/>
    <property type="molecule type" value="Genomic_DNA"/>
</dbReference>
<proteinExistence type="predicted"/>
<name>A0A150PYZ8_SORCE</name>
<dbReference type="InterPro" id="IPR012924">
    <property type="entry name" value="TfuA_core"/>
</dbReference>
<evidence type="ECO:0000313" key="3">
    <source>
        <dbReference type="Proteomes" id="UP000075604"/>
    </source>
</evidence>
<protein>
    <recommendedName>
        <fullName evidence="1">TfuA-like core domain-containing protein</fullName>
    </recommendedName>
</protein>
<feature type="domain" description="TfuA-like core" evidence="1">
    <location>
        <begin position="47"/>
        <end position="166"/>
    </location>
</feature>
<evidence type="ECO:0000259" key="1">
    <source>
        <dbReference type="Pfam" id="PF07812"/>
    </source>
</evidence>
<accession>A0A150PYZ8</accession>
<evidence type="ECO:0000313" key="2">
    <source>
        <dbReference type="EMBL" id="KYF60726.1"/>
    </source>
</evidence>
<organism evidence="2 3">
    <name type="scientific">Sorangium cellulosum</name>
    <name type="common">Polyangium cellulosum</name>
    <dbReference type="NCBI Taxonomy" id="56"/>
    <lineage>
        <taxon>Bacteria</taxon>
        <taxon>Pseudomonadati</taxon>
        <taxon>Myxococcota</taxon>
        <taxon>Polyangia</taxon>
        <taxon>Polyangiales</taxon>
        <taxon>Polyangiaceae</taxon>
        <taxon>Sorangium</taxon>
    </lineage>
</organism>
<gene>
    <name evidence="2" type="ORF">BE04_29830</name>
</gene>
<dbReference type="AlphaFoldDB" id="A0A150PYZ8"/>
<comment type="caution">
    <text evidence="2">The sequence shown here is derived from an EMBL/GenBank/DDBJ whole genome shotgun (WGS) entry which is preliminary data.</text>
</comment>
<dbReference type="Pfam" id="PF07812">
    <property type="entry name" value="TfuA"/>
    <property type="match status" value="1"/>
</dbReference>
<sequence length="463" mass="50920">MIVLFTGPSLPPAEVPALPELRVLPPVAQGDVYRAARERPWGIGIVDGFFERVPAVWHKEILWAMSQGVHVFGASSMGALRAAELADFGMVGVGWIFERYRSGALGADDEVAVAHASAEHGYRCTSEALVNMRATLGAAVEAEICDPALAERLVAIARTLFYPDRTWPAVLQAARAAQEAPPMLDALQRWLPAGRVDQKRLDALAMIEAMQAARATHRGPLEPGFILQRTDVWERALDRMRATRLDVDPGADVDALLDELRLLGDEPLYTLAIQGALLRGLAEEAAERNGVTVGPGHLERTAMEFRRERGLYAGPSTRAWLGEQGLDAKSFARMMAREAKLRWTAAVCEPEVRRHLVDQLRAMGCYGRLEKQVRAKQAVMVGEGLDALDLAGSGVSDTDALWRWYFNERLGKPVPEDLETYAARFGFASVGALLRSVLIDRWCTRLRRTPGIRPSDADADNEP</sequence>
<reference evidence="2 3" key="1">
    <citation type="submission" date="2014-02" db="EMBL/GenBank/DDBJ databases">
        <title>The small core and large imbalanced accessory genome model reveals a collaborative survival strategy of Sorangium cellulosum strains in nature.</title>
        <authorList>
            <person name="Han K."/>
            <person name="Peng R."/>
            <person name="Blom J."/>
            <person name="Li Y.-Z."/>
        </authorList>
    </citation>
    <scope>NUCLEOTIDE SEQUENCE [LARGE SCALE GENOMIC DNA]</scope>
    <source>
        <strain evidence="2 3">So0157-18</strain>
    </source>
</reference>
<dbReference type="Proteomes" id="UP000075604">
    <property type="component" value="Unassembled WGS sequence"/>
</dbReference>